<dbReference type="Gene3D" id="3.40.30.10">
    <property type="entry name" value="Glutaredoxin"/>
    <property type="match status" value="1"/>
</dbReference>
<gene>
    <name evidence="5" type="ORF">A3770_01p01040</name>
</gene>
<organism evidence="5 6">
    <name type="scientific">Chloropicon primus</name>
    <dbReference type="NCBI Taxonomy" id="1764295"/>
    <lineage>
        <taxon>Eukaryota</taxon>
        <taxon>Viridiplantae</taxon>
        <taxon>Chlorophyta</taxon>
        <taxon>Chloropicophyceae</taxon>
        <taxon>Chloropicales</taxon>
        <taxon>Chloropicaceae</taxon>
        <taxon>Chloropicon</taxon>
    </lineage>
</organism>
<dbReference type="GO" id="GO:0004601">
    <property type="term" value="F:peroxidase activity"/>
    <property type="evidence" value="ECO:0007669"/>
    <property type="project" value="UniProtKB-KW"/>
</dbReference>
<reference evidence="5 6" key="1">
    <citation type="submission" date="2018-07" db="EMBL/GenBank/DDBJ databases">
        <title>The complete nuclear genome of the prasinophyte Chloropicon primus (CCMP1205).</title>
        <authorList>
            <person name="Pombert J.-F."/>
            <person name="Otis C."/>
            <person name="Turmel M."/>
            <person name="Lemieux C."/>
        </authorList>
    </citation>
    <scope>NUCLEOTIDE SEQUENCE [LARGE SCALE GENOMIC DNA]</scope>
    <source>
        <strain evidence="5 6">CCMP1205</strain>
    </source>
</reference>
<dbReference type="PANTHER" id="PTHR11592:SF78">
    <property type="entry name" value="GLUTATHIONE PEROXIDASE"/>
    <property type="match status" value="1"/>
</dbReference>
<dbReference type="Proteomes" id="UP000316726">
    <property type="component" value="Chromosome 1"/>
</dbReference>
<dbReference type="CDD" id="cd00340">
    <property type="entry name" value="GSH_Peroxidase"/>
    <property type="match status" value="1"/>
</dbReference>
<proteinExistence type="inferred from homology"/>
<sequence>MVSSKYSHGRRGRGNVSSLPKAVVGLTLLAAGFYVVTRLGLGGRQAQRPHAVSLSAPGGEAAKQPVYDSLYKYTALDIDGYGDLQKLYEKHKKRGLVVMGFPCNQFGRQEPHDEATIKQFVADKYGVTFPMFSKVEVKGPHAHPIFRFLTSSEKAGTEEIGWNFFKFLVDRNGHVVKRYKGADKPFAIEKDILELL</sequence>
<name>A0A5B8MB38_9CHLO</name>
<evidence type="ECO:0000313" key="6">
    <source>
        <dbReference type="Proteomes" id="UP000316726"/>
    </source>
</evidence>
<protein>
    <recommendedName>
        <fullName evidence="4">Glutathione peroxidase</fullName>
    </recommendedName>
</protein>
<evidence type="ECO:0000256" key="4">
    <source>
        <dbReference type="RuleBase" id="RU000499"/>
    </source>
</evidence>
<keyword evidence="3 4" id="KW-0560">Oxidoreductase</keyword>
<dbReference type="PRINTS" id="PR01011">
    <property type="entry name" value="GLUTPROXDASE"/>
</dbReference>
<dbReference type="STRING" id="1764295.A0A5B8MB38"/>
<dbReference type="PANTHER" id="PTHR11592">
    <property type="entry name" value="GLUTATHIONE PEROXIDASE"/>
    <property type="match status" value="1"/>
</dbReference>
<keyword evidence="6" id="KW-1185">Reference proteome</keyword>
<dbReference type="AlphaFoldDB" id="A0A5B8MB38"/>
<dbReference type="Pfam" id="PF00255">
    <property type="entry name" value="GSHPx"/>
    <property type="match status" value="1"/>
</dbReference>
<evidence type="ECO:0000313" key="5">
    <source>
        <dbReference type="EMBL" id="QDZ17586.1"/>
    </source>
</evidence>
<dbReference type="GO" id="GO:0034599">
    <property type="term" value="P:cellular response to oxidative stress"/>
    <property type="evidence" value="ECO:0007669"/>
    <property type="project" value="TreeGrafter"/>
</dbReference>
<dbReference type="InterPro" id="IPR036249">
    <property type="entry name" value="Thioredoxin-like_sf"/>
</dbReference>
<keyword evidence="2 4" id="KW-0575">Peroxidase</keyword>
<evidence type="ECO:0000256" key="3">
    <source>
        <dbReference type="ARBA" id="ARBA00023002"/>
    </source>
</evidence>
<accession>A0A5B8MB38</accession>
<comment type="similarity">
    <text evidence="1 4">Belongs to the glutathione peroxidase family.</text>
</comment>
<evidence type="ECO:0000256" key="1">
    <source>
        <dbReference type="ARBA" id="ARBA00006926"/>
    </source>
</evidence>
<evidence type="ECO:0000256" key="2">
    <source>
        <dbReference type="ARBA" id="ARBA00022559"/>
    </source>
</evidence>
<dbReference type="EMBL" id="CP031034">
    <property type="protein sequence ID" value="QDZ17586.1"/>
    <property type="molecule type" value="Genomic_DNA"/>
</dbReference>
<dbReference type="InterPro" id="IPR000889">
    <property type="entry name" value="Glutathione_peroxidase"/>
</dbReference>
<dbReference type="PROSITE" id="PS51355">
    <property type="entry name" value="GLUTATHIONE_PEROXID_3"/>
    <property type="match status" value="1"/>
</dbReference>
<dbReference type="SUPFAM" id="SSF52833">
    <property type="entry name" value="Thioredoxin-like"/>
    <property type="match status" value="1"/>
</dbReference>
<dbReference type="OrthoDB" id="446890at2759"/>